<evidence type="ECO:0000313" key="3">
    <source>
        <dbReference type="Proteomes" id="UP000053599"/>
    </source>
</evidence>
<evidence type="ECO:0000256" key="1">
    <source>
        <dbReference type="SAM" id="MobiDB-lite"/>
    </source>
</evidence>
<dbReference type="PANTHER" id="PTHR35394">
    <property type="entry name" value="DUF3176 DOMAIN-CONTAINING PROTEIN"/>
    <property type="match status" value="1"/>
</dbReference>
<dbReference type="Proteomes" id="UP000053599">
    <property type="component" value="Unassembled WGS sequence"/>
</dbReference>
<dbReference type="OrthoDB" id="5376804at2759"/>
<dbReference type="Pfam" id="PF11374">
    <property type="entry name" value="DUF3176"/>
    <property type="match status" value="1"/>
</dbReference>
<dbReference type="STRING" id="1016849.A0A0D1W7I1"/>
<sequence>MVDPTSPPCEHTSTVDAEQASHHPTFKTSPRKHHGITRSFSERQRVPRTSAGIEKAGENARFLVEDGDHGSDSPQTRNVASTGCTKSGGPSIYSLCRSWWPEASASVLMLLVFVALVITLEEYQNQPQPNWPLGFSINTLVSVYTTLFKFPLMLIASECLGQSRWRWFRRRKQPLKDMALYEAALRGDPFGVMQLLWTTRGRQLTATIGAVISLVSLVLDPFNQAIITIYPCQIPDATSMAGVPRVNTLQFSESQPLTMQYNMLATILGVGSFDVRPSCQSGNCTFDQEYHSVGFCSKCTDISDQLLRNCTIPGNIQPQVRATLPSCRWFIQDDRFFEDAENPNYIGYDTASTTDGADLWKVVKYEATTSLHHTFSWIADPPQALSCSVKPCVRSYKSAVVNGSFAERLVGKSQVWPDAPDPAPYQWDVIYSRMLNRDCLPASAKQALTRQNIDITPEWIPYNYTVFNYSGEVLKGMAPDPTIPDQCLYQYKSYELAEGLPPSYYIVDWFEAQFLQPLTAWVSYNGTNVTDGISTDFFDGALDSRGPPMFWYNSLELNQSDAMRAVYQNGSLTSDTVAQMFNNITTTLTNFARSNPSALLSGNELGLDLTPAQAPELLQDSCIHINWPWLALPAALMVLSMLFLGLTVAQSALPNSIGIWKSSPLALLWHGFEVPQPTSATSDDLKTMEAMSSSMNVQLQQTGLGWKLVQ</sequence>
<dbReference type="AlphaFoldDB" id="A0A0D1W7I1"/>
<proteinExistence type="predicted"/>
<organism evidence="2 3">
    <name type="scientific">Exophiala sideris</name>
    <dbReference type="NCBI Taxonomy" id="1016849"/>
    <lineage>
        <taxon>Eukaryota</taxon>
        <taxon>Fungi</taxon>
        <taxon>Dikarya</taxon>
        <taxon>Ascomycota</taxon>
        <taxon>Pezizomycotina</taxon>
        <taxon>Eurotiomycetes</taxon>
        <taxon>Chaetothyriomycetidae</taxon>
        <taxon>Chaetothyriales</taxon>
        <taxon>Herpotrichiellaceae</taxon>
        <taxon>Exophiala</taxon>
    </lineage>
</organism>
<reference evidence="2 3" key="1">
    <citation type="submission" date="2015-01" db="EMBL/GenBank/DDBJ databases">
        <title>The Genome Sequence of Exophiala sideris CBS121828.</title>
        <authorList>
            <consortium name="The Broad Institute Genomics Platform"/>
            <person name="Cuomo C."/>
            <person name="de Hoog S."/>
            <person name="Gorbushina A."/>
            <person name="Stielow B."/>
            <person name="Teixiera M."/>
            <person name="Abouelleil A."/>
            <person name="Chapman S.B."/>
            <person name="Priest M."/>
            <person name="Young S.K."/>
            <person name="Wortman J."/>
            <person name="Nusbaum C."/>
            <person name="Birren B."/>
        </authorList>
    </citation>
    <scope>NUCLEOTIDE SEQUENCE [LARGE SCALE GENOMIC DNA]</scope>
    <source>
        <strain evidence="2 3">CBS 121828</strain>
    </source>
</reference>
<evidence type="ECO:0000313" key="2">
    <source>
        <dbReference type="EMBL" id="KIV84660.1"/>
    </source>
</evidence>
<feature type="region of interest" description="Disordered" evidence="1">
    <location>
        <begin position="1"/>
        <end position="50"/>
    </location>
</feature>
<dbReference type="InterPro" id="IPR021514">
    <property type="entry name" value="DUF3176"/>
</dbReference>
<dbReference type="HOGENOM" id="CLU_015092_1_0_1"/>
<dbReference type="EMBL" id="KN846951">
    <property type="protein sequence ID" value="KIV84660.1"/>
    <property type="molecule type" value="Genomic_DNA"/>
</dbReference>
<gene>
    <name evidence="2" type="ORF">PV11_00432</name>
</gene>
<protein>
    <submittedName>
        <fullName evidence="2">Uncharacterized protein</fullName>
    </submittedName>
</protein>
<name>A0A0D1W7I1_9EURO</name>
<accession>A0A0D1W7I1</accession>
<dbReference type="PANTHER" id="PTHR35394:SF5">
    <property type="entry name" value="DUF3176 DOMAIN-CONTAINING PROTEIN"/>
    <property type="match status" value="1"/>
</dbReference>